<dbReference type="PROSITE" id="PS51123">
    <property type="entry name" value="OMPA_2"/>
    <property type="match status" value="1"/>
</dbReference>
<evidence type="ECO:0000256" key="2">
    <source>
        <dbReference type="ARBA" id="ARBA00023136"/>
    </source>
</evidence>
<organism evidence="8 9">
    <name type="scientific">Hymenobacter lapidarius</name>
    <dbReference type="NCBI Taxonomy" id="1908237"/>
    <lineage>
        <taxon>Bacteria</taxon>
        <taxon>Pseudomonadati</taxon>
        <taxon>Bacteroidota</taxon>
        <taxon>Cytophagia</taxon>
        <taxon>Cytophagales</taxon>
        <taxon>Hymenobacteraceae</taxon>
        <taxon>Hymenobacter</taxon>
    </lineage>
</organism>
<dbReference type="InterPro" id="IPR006664">
    <property type="entry name" value="OMP_bac"/>
</dbReference>
<dbReference type="PANTHER" id="PTHR30329">
    <property type="entry name" value="STATOR ELEMENT OF FLAGELLAR MOTOR COMPLEX"/>
    <property type="match status" value="1"/>
</dbReference>
<feature type="signal peptide" evidence="6">
    <location>
        <begin position="1"/>
        <end position="26"/>
    </location>
</feature>
<feature type="domain" description="OmpA-like" evidence="7">
    <location>
        <begin position="570"/>
        <end position="685"/>
    </location>
</feature>
<dbReference type="Gene3D" id="2.60.40.1120">
    <property type="entry name" value="Carboxypeptidase-like, regulatory domain"/>
    <property type="match status" value="1"/>
</dbReference>
<dbReference type="InterPro" id="IPR008969">
    <property type="entry name" value="CarboxyPept-like_regulatory"/>
</dbReference>
<dbReference type="Gene3D" id="3.30.1330.60">
    <property type="entry name" value="OmpA-like domain"/>
    <property type="match status" value="1"/>
</dbReference>
<evidence type="ECO:0000256" key="5">
    <source>
        <dbReference type="SAM" id="MobiDB-lite"/>
    </source>
</evidence>
<dbReference type="SMART" id="SM00458">
    <property type="entry name" value="RICIN"/>
    <property type="match status" value="1"/>
</dbReference>
<feature type="region of interest" description="Disordered" evidence="5">
    <location>
        <begin position="280"/>
        <end position="302"/>
    </location>
</feature>
<dbReference type="InterPro" id="IPR011042">
    <property type="entry name" value="6-blade_b-propeller_TolB-like"/>
</dbReference>
<dbReference type="AlphaFoldDB" id="A0A1G1SS37"/>
<dbReference type="InterPro" id="IPR050330">
    <property type="entry name" value="Bact_OuterMem_StrucFunc"/>
</dbReference>
<evidence type="ECO:0000256" key="3">
    <source>
        <dbReference type="ARBA" id="ARBA00023237"/>
    </source>
</evidence>
<dbReference type="Gene3D" id="2.80.10.50">
    <property type="match status" value="1"/>
</dbReference>
<dbReference type="Proteomes" id="UP000176294">
    <property type="component" value="Unassembled WGS sequence"/>
</dbReference>
<dbReference type="CDD" id="cd07185">
    <property type="entry name" value="OmpA_C-like"/>
    <property type="match status" value="1"/>
</dbReference>
<keyword evidence="2 4" id="KW-0472">Membrane</keyword>
<proteinExistence type="predicted"/>
<dbReference type="PROSITE" id="PS50231">
    <property type="entry name" value="RICIN_B_LECTIN"/>
    <property type="match status" value="1"/>
</dbReference>
<dbReference type="Pfam" id="PF13620">
    <property type="entry name" value="CarboxypepD_reg"/>
    <property type="match status" value="1"/>
</dbReference>
<evidence type="ECO:0000256" key="4">
    <source>
        <dbReference type="PROSITE-ProRule" id="PRU00473"/>
    </source>
</evidence>
<dbReference type="Pfam" id="PF07676">
    <property type="entry name" value="PD40"/>
    <property type="match status" value="3"/>
</dbReference>
<accession>A0A1G1SS37</accession>
<evidence type="ECO:0000256" key="6">
    <source>
        <dbReference type="SAM" id="SignalP"/>
    </source>
</evidence>
<evidence type="ECO:0000313" key="9">
    <source>
        <dbReference type="Proteomes" id="UP000176294"/>
    </source>
</evidence>
<gene>
    <name evidence="8" type="ORF">BEN47_05670</name>
</gene>
<keyword evidence="9" id="KW-1185">Reference proteome</keyword>
<dbReference type="EMBL" id="MDZB01000164">
    <property type="protein sequence ID" value="OGX81436.1"/>
    <property type="molecule type" value="Genomic_DNA"/>
</dbReference>
<dbReference type="InterPro" id="IPR006665">
    <property type="entry name" value="OmpA-like"/>
</dbReference>
<dbReference type="SUPFAM" id="SSF49464">
    <property type="entry name" value="Carboxypeptidase regulatory domain-like"/>
    <property type="match status" value="1"/>
</dbReference>
<reference evidence="8 9" key="1">
    <citation type="submission" date="2016-08" db="EMBL/GenBank/DDBJ databases">
        <title>Hymenobacter coccineus sp. nov., Hymenobacter lapidarius sp. nov. and Hymenobacter glacialis sp. nov., isolated from Antarctic soil.</title>
        <authorList>
            <person name="Sedlacek I."/>
            <person name="Kralova S."/>
            <person name="Kyrova K."/>
            <person name="Maslanova I."/>
            <person name="Stankova E."/>
            <person name="Vrbovska V."/>
            <person name="Nemec M."/>
            <person name="Bartak M."/>
            <person name="Svec P."/>
            <person name="Busse H.-J."/>
            <person name="Pantucek R."/>
        </authorList>
    </citation>
    <scope>NUCLEOTIDE SEQUENCE [LARGE SCALE GENOMIC DNA]</scope>
    <source>
        <strain evidence="8 9">CCM 8643</strain>
    </source>
</reference>
<feature type="chain" id="PRO_5009578267" description="OmpA-like domain-containing protein" evidence="6">
    <location>
        <begin position="27"/>
        <end position="685"/>
    </location>
</feature>
<dbReference type="Pfam" id="PF00691">
    <property type="entry name" value="OmpA"/>
    <property type="match status" value="1"/>
</dbReference>
<name>A0A1G1SS37_9BACT</name>
<dbReference type="InterPro" id="IPR035992">
    <property type="entry name" value="Ricin_B-like_lectins"/>
</dbReference>
<comment type="caution">
    <text evidence="8">The sequence shown here is derived from an EMBL/GenBank/DDBJ whole genome shotgun (WGS) entry which is preliminary data.</text>
</comment>
<dbReference type="SUPFAM" id="SSF82171">
    <property type="entry name" value="DPP6 N-terminal domain-like"/>
    <property type="match status" value="1"/>
</dbReference>
<dbReference type="PANTHER" id="PTHR30329:SF21">
    <property type="entry name" value="LIPOPROTEIN YIAD-RELATED"/>
    <property type="match status" value="1"/>
</dbReference>
<dbReference type="SUPFAM" id="SSF50370">
    <property type="entry name" value="Ricin B-like lectins"/>
    <property type="match status" value="1"/>
</dbReference>
<sequence>MLLAGAPPLMLRFLSLFLLFPFFVQAQDAFVPDERAYYGIINRGSGRSLDVASASPTSGAAAVQWEFTHAPSQQWRFVPLRAGSEYYRIEARHSKQCLTVSKAGESMALVQRPFQGSAEQQWRLVPAGPAGSFQLENKSESRSAALSSADKFNGTPVLAQKSNGRASQQWRLFLLRLNVAEGPSPFGVPQPLAGPVNSPGNEVNPVLSPDGNSLYFARTKFAGNTEGNTDSGDAWLSRSADQGQTWGPVTRLDAINTPQNNEVVAVAGAEGQTIYLRGTYEGGTSRDESLSKTSRAAATAGPTKNFKPDAVRVANYYTAVPGSGFFISKDEKIMLLSLERGDSEGGNDIYLSRADGSGGYTEPKSLGAVLNSPGFDFAPWLTPDGKTLYFASYGHMGYGSADMFVSQRLDDSWTRWTEPRNLGPALNGPGFNAYLSLTPDGKTAYYSSSATPNATKDIWRTGRAVSADSLLVAPVVVVTEASPRVYVSGRVLDARTKQPVPGAVVKANLQANAAGIQFNATSRADNTGGYQMSLLPGKYYLTATGGGFLTVGDTLIASGSPRRDLLLLPAAVGAKVDLPSIIFAQGKAGLLGSSYTELNRLAIALQASPSTEVRLEGHTDNVGPADKNQQLSEDRVAEVKRYLVGRGVNENRITTVGFGGTKPKFKNDREETRRLNRRVELVIVK</sequence>
<dbReference type="GO" id="GO:0009279">
    <property type="term" value="C:cell outer membrane"/>
    <property type="evidence" value="ECO:0007669"/>
    <property type="project" value="UniProtKB-SubCell"/>
</dbReference>
<dbReference type="InterPro" id="IPR011659">
    <property type="entry name" value="WD40"/>
</dbReference>
<dbReference type="InterPro" id="IPR000772">
    <property type="entry name" value="Ricin_B_lectin"/>
</dbReference>
<dbReference type="SUPFAM" id="SSF103088">
    <property type="entry name" value="OmpA-like"/>
    <property type="match status" value="1"/>
</dbReference>
<keyword evidence="6" id="KW-0732">Signal</keyword>
<dbReference type="CDD" id="cd00161">
    <property type="entry name" value="beta-trefoil_Ricin-like"/>
    <property type="match status" value="1"/>
</dbReference>
<evidence type="ECO:0000313" key="8">
    <source>
        <dbReference type="EMBL" id="OGX81436.1"/>
    </source>
</evidence>
<dbReference type="PRINTS" id="PR01021">
    <property type="entry name" value="OMPADOMAIN"/>
</dbReference>
<protein>
    <recommendedName>
        <fullName evidence="7">OmpA-like domain-containing protein</fullName>
    </recommendedName>
</protein>
<dbReference type="InterPro" id="IPR036737">
    <property type="entry name" value="OmpA-like_sf"/>
</dbReference>
<comment type="subcellular location">
    <subcellularLocation>
        <location evidence="1">Cell outer membrane</location>
    </subcellularLocation>
</comment>
<dbReference type="Pfam" id="PF14200">
    <property type="entry name" value="RicinB_lectin_2"/>
    <property type="match status" value="1"/>
</dbReference>
<evidence type="ECO:0000256" key="1">
    <source>
        <dbReference type="ARBA" id="ARBA00004442"/>
    </source>
</evidence>
<dbReference type="STRING" id="1908237.BEN47_05670"/>
<dbReference type="Gene3D" id="2.120.10.30">
    <property type="entry name" value="TolB, C-terminal domain"/>
    <property type="match status" value="1"/>
</dbReference>
<keyword evidence="3" id="KW-0998">Cell outer membrane</keyword>
<evidence type="ECO:0000259" key="7">
    <source>
        <dbReference type="PROSITE" id="PS51123"/>
    </source>
</evidence>